<protein>
    <submittedName>
        <fullName evidence="3">Dinitrogenase iron-molybdenum cofactor biosynthesis protein</fullName>
    </submittedName>
</protein>
<dbReference type="EMBL" id="CP002292">
    <property type="protein sequence ID" value="ADP72760.1"/>
    <property type="molecule type" value="Genomic_DNA"/>
</dbReference>
<dbReference type="InterPro" id="IPR051840">
    <property type="entry name" value="NifX/NifY_domain"/>
</dbReference>
<gene>
    <name evidence="3" type="ordered locus">Rvan_3587</name>
</gene>
<organism evidence="3 4">
    <name type="scientific">Rhodomicrobium vannielii (strain ATCC 17100 / DSM 162 / LMG 4299 / NCIMB 10020 / ATH 3.1.1)</name>
    <dbReference type="NCBI Taxonomy" id="648757"/>
    <lineage>
        <taxon>Bacteria</taxon>
        <taxon>Pseudomonadati</taxon>
        <taxon>Pseudomonadota</taxon>
        <taxon>Alphaproteobacteria</taxon>
        <taxon>Hyphomicrobiales</taxon>
        <taxon>Hyphomicrobiaceae</taxon>
        <taxon>Rhodomicrobium</taxon>
    </lineage>
</organism>
<name>E3I4T8_RHOVT</name>
<proteinExistence type="predicted"/>
<dbReference type="OrthoDB" id="280278at2"/>
<dbReference type="InterPro" id="IPR003731">
    <property type="entry name" value="Di-Nase_FeMo-co_biosynth"/>
</dbReference>
<dbReference type="STRING" id="648757.Rvan_3587"/>
<dbReference type="RefSeq" id="WP_013421118.1">
    <property type="nucleotide sequence ID" value="NC_014664.1"/>
</dbReference>
<feature type="domain" description="Dinitrogenase iron-molybdenum cofactor biosynthesis" evidence="2">
    <location>
        <begin position="10"/>
        <end position="105"/>
    </location>
</feature>
<dbReference type="InterPro" id="IPR036105">
    <property type="entry name" value="DiNase_FeMo-co_biosyn_sf"/>
</dbReference>
<accession>E3I4T8</accession>
<evidence type="ECO:0000313" key="4">
    <source>
        <dbReference type="Proteomes" id="UP000001399"/>
    </source>
</evidence>
<keyword evidence="4" id="KW-1185">Reference proteome</keyword>
<dbReference type="SUPFAM" id="SSF53146">
    <property type="entry name" value="Nitrogenase accessory factor-like"/>
    <property type="match status" value="1"/>
</dbReference>
<dbReference type="KEGG" id="rva:Rvan_3587"/>
<dbReference type="PANTHER" id="PTHR33937">
    <property type="entry name" value="IRON-MOLYBDENUM PROTEIN-RELATED-RELATED"/>
    <property type="match status" value="1"/>
</dbReference>
<keyword evidence="1" id="KW-0535">Nitrogen fixation</keyword>
<dbReference type="Proteomes" id="UP000001399">
    <property type="component" value="Chromosome"/>
</dbReference>
<evidence type="ECO:0000256" key="1">
    <source>
        <dbReference type="ARBA" id="ARBA00023231"/>
    </source>
</evidence>
<reference evidence="4" key="1">
    <citation type="journal article" date="2011" name="J. Bacteriol.">
        <title>Genome sequences of eight morphologically diverse alphaproteobacteria.</title>
        <authorList>
            <consortium name="US DOE Joint Genome Institute"/>
            <person name="Brown P.J."/>
            <person name="Kysela D.T."/>
            <person name="Buechlein A."/>
            <person name="Hemmerich C."/>
            <person name="Brun Y.V."/>
        </authorList>
    </citation>
    <scope>NUCLEOTIDE SEQUENCE [LARGE SCALE GENOMIC DNA]</scope>
    <source>
        <strain evidence="4">ATCC 17100 / ATH 3.1.1 / DSM 162 / LMG 4299</strain>
    </source>
</reference>
<dbReference type="PANTHER" id="PTHR33937:SF1">
    <property type="entry name" value="IRON-MOLIBDENUM COFACTOR PROCESSING PROTEIN"/>
    <property type="match status" value="1"/>
</dbReference>
<dbReference type="Pfam" id="PF02579">
    <property type="entry name" value="Nitro_FeMo-Co"/>
    <property type="match status" value="1"/>
</dbReference>
<evidence type="ECO:0000259" key="2">
    <source>
        <dbReference type="Pfam" id="PF02579"/>
    </source>
</evidence>
<dbReference type="AlphaFoldDB" id="E3I4T8"/>
<evidence type="ECO:0000313" key="3">
    <source>
        <dbReference type="EMBL" id="ADP72760.1"/>
    </source>
</evidence>
<dbReference type="Gene3D" id="3.30.420.130">
    <property type="entry name" value="Dinitrogenase iron-molybdenum cofactor biosynthesis domain"/>
    <property type="match status" value="1"/>
</dbReference>
<dbReference type="eggNOG" id="COG1433">
    <property type="taxonomic scope" value="Bacteria"/>
</dbReference>
<sequence length="122" mass="13341">MKVAIGTSDGIAVTEHFGYALQFQIWDFADGRFRLLETRRNLPACGAARDERTVRDPMDVSVDLVSDCRAVLVTRIGECAVNRLDALGILAFETEDAIEQALGELAESGLLTEREAAVRSGR</sequence>
<dbReference type="HOGENOM" id="CLU_104194_3_2_5"/>